<gene>
    <name evidence="2" type="ORF">Naga_100368g6</name>
</gene>
<dbReference type="AlphaFoldDB" id="W7TQK5"/>
<proteinExistence type="predicted"/>
<evidence type="ECO:0000256" key="1">
    <source>
        <dbReference type="SAM" id="MobiDB-lite"/>
    </source>
</evidence>
<evidence type="ECO:0000313" key="3">
    <source>
        <dbReference type="Proteomes" id="UP000019335"/>
    </source>
</evidence>
<dbReference type="EMBL" id="AZIL01000337">
    <property type="protein sequence ID" value="EWM28357.1"/>
    <property type="molecule type" value="Genomic_DNA"/>
</dbReference>
<protein>
    <submittedName>
        <fullName evidence="2">Uncharacterized protein</fullName>
    </submittedName>
</protein>
<organism evidence="2 3">
    <name type="scientific">Nannochloropsis gaditana</name>
    <dbReference type="NCBI Taxonomy" id="72520"/>
    <lineage>
        <taxon>Eukaryota</taxon>
        <taxon>Sar</taxon>
        <taxon>Stramenopiles</taxon>
        <taxon>Ochrophyta</taxon>
        <taxon>Eustigmatophyceae</taxon>
        <taxon>Eustigmatales</taxon>
        <taxon>Monodopsidaceae</taxon>
        <taxon>Nannochloropsis</taxon>
    </lineage>
</organism>
<feature type="region of interest" description="Disordered" evidence="1">
    <location>
        <begin position="80"/>
        <end position="106"/>
    </location>
</feature>
<evidence type="ECO:0000313" key="2">
    <source>
        <dbReference type="EMBL" id="EWM28357.1"/>
    </source>
</evidence>
<dbReference type="Proteomes" id="UP000019335">
    <property type="component" value="Chromosome 5"/>
</dbReference>
<keyword evidence="3" id="KW-1185">Reference proteome</keyword>
<name>W7TQK5_9STRA</name>
<comment type="caution">
    <text evidence="2">The sequence shown here is derived from an EMBL/GenBank/DDBJ whole genome shotgun (WGS) entry which is preliminary data.</text>
</comment>
<accession>W7TQK5</accession>
<reference evidence="2 3" key="1">
    <citation type="journal article" date="2014" name="Mol. Plant">
        <title>Chromosome Scale Genome Assembly and Transcriptome Profiling of Nannochloropsis gaditana in Nitrogen Depletion.</title>
        <authorList>
            <person name="Corteggiani Carpinelli E."/>
            <person name="Telatin A."/>
            <person name="Vitulo N."/>
            <person name="Forcato C."/>
            <person name="D'Angelo M."/>
            <person name="Schiavon R."/>
            <person name="Vezzi A."/>
            <person name="Giacometti G.M."/>
            <person name="Morosinotto T."/>
            <person name="Valle G."/>
        </authorList>
    </citation>
    <scope>NUCLEOTIDE SEQUENCE [LARGE SCALE GENOMIC DNA]</scope>
    <source>
        <strain evidence="2 3">B-31</strain>
    </source>
</reference>
<sequence>MSPSFPHDPLPLVVHGSPPLVLRRRSQRAEVKILSFCSEASKAVYTRVLDDMMMQFYGRSAPSEEGQFPQEVERTIWKTKNRSRRKEHDCTAHPHRRGMPEPLPRSQGQEYEQLTCVLTRLRSAVERVGGQTTPLLILGEGNIFLLFLRAAGVRRQWCRREDGVFSSRERSRGEILKARGMTDEDQICSDV</sequence>